<sequence length="384" mass="40917">MSERIHLSSPDVTQLEEDALVRALRSGWVAPLGPEVDAFEAELAAYTGRSFAVALSSGSAALHLGLLQLGAGPDTVVLTSTMTFAATANAVTYTGATPVFVDSDESGNLDPQLLRDALADQVRRGAKIAAIVPVDLIGKVADHAAIRDLARRYDVPVFVDAAESLGARRDGKPAGQDGIAAVVSFNGNKIMTTSGGGALLCDDPDMAARTRYLATQARQPVVHYEHVDVGYNYRMSNLLAAVGRAQLQRLPAMLERRRGWRRRYLELFAGVPGVTPFGGEDGRDAPAGGDHDNFWLTSVLVAPDVAGFSAEDLRAHLAAADIEARPLWKPMHLQPVFAGCPSYTNGASERFFRTGLSLPSGSVLTDEQFDRITGAICDFVKVSA</sequence>
<dbReference type="Proteomes" id="UP001596524">
    <property type="component" value="Unassembled WGS sequence"/>
</dbReference>
<dbReference type="PANTHER" id="PTHR30244">
    <property type="entry name" value="TRANSAMINASE"/>
    <property type="match status" value="1"/>
</dbReference>
<keyword evidence="2" id="KW-0663">Pyridoxal phosphate</keyword>
<accession>A0ABW2MYD7</accession>
<keyword evidence="3" id="KW-0808">Transferase</keyword>
<proteinExistence type="inferred from homology"/>
<comment type="similarity">
    <text evidence="2">Belongs to the DegT/DnrJ/EryC1 family.</text>
</comment>
<dbReference type="InterPro" id="IPR015424">
    <property type="entry name" value="PyrdxlP-dep_Trfase"/>
</dbReference>
<reference evidence="4" key="1">
    <citation type="journal article" date="2019" name="Int. J. Syst. Evol. Microbiol.">
        <title>The Global Catalogue of Microorganisms (GCM) 10K type strain sequencing project: providing services to taxonomists for standard genome sequencing and annotation.</title>
        <authorList>
            <consortium name="The Broad Institute Genomics Platform"/>
            <consortium name="The Broad Institute Genome Sequencing Center for Infectious Disease"/>
            <person name="Wu L."/>
            <person name="Ma J."/>
        </authorList>
    </citation>
    <scope>NUCLEOTIDE SEQUENCE [LARGE SCALE GENOMIC DNA]</scope>
    <source>
        <strain evidence="4">FCH27</strain>
    </source>
</reference>
<dbReference type="GO" id="GO:0008483">
    <property type="term" value="F:transaminase activity"/>
    <property type="evidence" value="ECO:0007669"/>
    <property type="project" value="UniProtKB-KW"/>
</dbReference>
<dbReference type="Gene3D" id="3.90.1150.10">
    <property type="entry name" value="Aspartate Aminotransferase, domain 1"/>
    <property type="match status" value="1"/>
</dbReference>
<comment type="cofactor">
    <cofactor evidence="1">
        <name>pyridoxal 5'-phosphate</name>
        <dbReference type="ChEBI" id="CHEBI:597326"/>
    </cofactor>
</comment>
<dbReference type="Pfam" id="PF01041">
    <property type="entry name" value="DegT_DnrJ_EryC1"/>
    <property type="match status" value="1"/>
</dbReference>
<dbReference type="CDD" id="cd00616">
    <property type="entry name" value="AHBA_syn"/>
    <property type="match status" value="1"/>
</dbReference>
<dbReference type="PANTHER" id="PTHR30244:SF34">
    <property type="entry name" value="DTDP-4-AMINO-4,6-DIDEOXYGALACTOSE TRANSAMINASE"/>
    <property type="match status" value="1"/>
</dbReference>
<comment type="caution">
    <text evidence="3">The sequence shown here is derived from an EMBL/GenBank/DDBJ whole genome shotgun (WGS) entry which is preliminary data.</text>
</comment>
<name>A0ABW2MYD7_9ACTN</name>
<keyword evidence="3" id="KW-0032">Aminotransferase</keyword>
<dbReference type="InterPro" id="IPR015421">
    <property type="entry name" value="PyrdxlP-dep_Trfase_major"/>
</dbReference>
<evidence type="ECO:0000313" key="4">
    <source>
        <dbReference type="Proteomes" id="UP001596524"/>
    </source>
</evidence>
<evidence type="ECO:0000313" key="3">
    <source>
        <dbReference type="EMBL" id="MFC7360052.1"/>
    </source>
</evidence>
<dbReference type="RefSeq" id="WP_255890685.1">
    <property type="nucleotide sequence ID" value="NZ_JAFMZM010000003.1"/>
</dbReference>
<dbReference type="Gene3D" id="3.40.640.10">
    <property type="entry name" value="Type I PLP-dependent aspartate aminotransferase-like (Major domain)"/>
    <property type="match status" value="1"/>
</dbReference>
<organism evidence="3 4">
    <name type="scientific">Nocardioides astragali</name>
    <dbReference type="NCBI Taxonomy" id="1776736"/>
    <lineage>
        <taxon>Bacteria</taxon>
        <taxon>Bacillati</taxon>
        <taxon>Actinomycetota</taxon>
        <taxon>Actinomycetes</taxon>
        <taxon>Propionibacteriales</taxon>
        <taxon>Nocardioidaceae</taxon>
        <taxon>Nocardioides</taxon>
    </lineage>
</organism>
<dbReference type="EMBL" id="JBHTCH010000005">
    <property type="protein sequence ID" value="MFC7360052.1"/>
    <property type="molecule type" value="Genomic_DNA"/>
</dbReference>
<dbReference type="PIRSF" id="PIRSF000390">
    <property type="entry name" value="PLP_StrS"/>
    <property type="match status" value="1"/>
</dbReference>
<evidence type="ECO:0000256" key="1">
    <source>
        <dbReference type="ARBA" id="ARBA00001933"/>
    </source>
</evidence>
<dbReference type="SUPFAM" id="SSF53383">
    <property type="entry name" value="PLP-dependent transferases"/>
    <property type="match status" value="1"/>
</dbReference>
<dbReference type="InterPro" id="IPR015422">
    <property type="entry name" value="PyrdxlP-dep_Trfase_small"/>
</dbReference>
<keyword evidence="4" id="KW-1185">Reference proteome</keyword>
<evidence type="ECO:0000256" key="2">
    <source>
        <dbReference type="RuleBase" id="RU004508"/>
    </source>
</evidence>
<protein>
    <submittedName>
        <fullName evidence="3">DegT/DnrJ/EryC1/StrS family aminotransferase</fullName>
    </submittedName>
</protein>
<dbReference type="InterPro" id="IPR000653">
    <property type="entry name" value="DegT/StrS_aminotransferase"/>
</dbReference>
<gene>
    <name evidence="3" type="ORF">ACFQO6_07190</name>
</gene>